<feature type="transmembrane region" description="Helical" evidence="1">
    <location>
        <begin position="34"/>
        <end position="54"/>
    </location>
</feature>
<accession>A0A3D9ZBG6</accession>
<evidence type="ECO:0000313" key="2">
    <source>
        <dbReference type="EMBL" id="REF94748.1"/>
    </source>
</evidence>
<reference evidence="2 3" key="1">
    <citation type="submission" date="2018-08" db="EMBL/GenBank/DDBJ databases">
        <title>Sequencing the genomes of 1000 actinobacteria strains.</title>
        <authorList>
            <person name="Klenk H.-P."/>
        </authorList>
    </citation>
    <scope>NUCLEOTIDE SEQUENCE [LARGE SCALE GENOMIC DNA]</scope>
    <source>
        <strain evidence="2 3">DSM 44099</strain>
    </source>
</reference>
<keyword evidence="1" id="KW-1133">Transmembrane helix</keyword>
<sequence>MTGLREHFAETAAGAKHYDVTEVVLRRTRRRRRLTQAVAAAAVVAIAASAGVLLSGDRPRPGPSITEIDATGPVGAGRIPWLPATFKAADAVALPAGRAVGAGALVYQRGAVYVLLTSKGESYAIPGEARGLSPDGRWLAYGANGKLVFRDLTGIRAFTTAESSVTGWSVEGAVAVLAPPWPGVGPVVATILDLDTGASRAVPIPDPEWWQPRGLTADGELLLTARQEFPATKEPPATGEPLPTVAPAQTLTGPPRDLGAAVGIINPVDQQAHTVELLASRLGLDDRDKPGAGLQWGITARPDTGGLVFQTLRTITIDGSDAYMLSDVFEVDPNTGWPLRRYRLPAMPTLDSPAAWLIGTLPEGILLGTNDGGFDARDFERLELLDPTTGARQTVLSLPDAANFLLTRGGRLR</sequence>
<organism evidence="2 3">
    <name type="scientific">Asanoa ferruginea</name>
    <dbReference type="NCBI Taxonomy" id="53367"/>
    <lineage>
        <taxon>Bacteria</taxon>
        <taxon>Bacillati</taxon>
        <taxon>Actinomycetota</taxon>
        <taxon>Actinomycetes</taxon>
        <taxon>Micromonosporales</taxon>
        <taxon>Micromonosporaceae</taxon>
        <taxon>Asanoa</taxon>
    </lineage>
</organism>
<keyword evidence="3" id="KW-1185">Reference proteome</keyword>
<dbReference type="SUPFAM" id="SSF82171">
    <property type="entry name" value="DPP6 N-terminal domain-like"/>
    <property type="match status" value="1"/>
</dbReference>
<keyword evidence="1" id="KW-0472">Membrane</keyword>
<dbReference type="Proteomes" id="UP000256913">
    <property type="component" value="Unassembled WGS sequence"/>
</dbReference>
<dbReference type="RefSeq" id="WP_116066514.1">
    <property type="nucleotide sequence ID" value="NZ_BONB01000001.1"/>
</dbReference>
<dbReference type="AlphaFoldDB" id="A0A3D9ZBG6"/>
<dbReference type="OrthoDB" id="3512367at2"/>
<gene>
    <name evidence="2" type="ORF">DFJ67_0689</name>
</gene>
<evidence type="ECO:0000313" key="3">
    <source>
        <dbReference type="Proteomes" id="UP000256913"/>
    </source>
</evidence>
<keyword evidence="1" id="KW-0812">Transmembrane</keyword>
<name>A0A3D9ZBG6_9ACTN</name>
<comment type="caution">
    <text evidence="2">The sequence shown here is derived from an EMBL/GenBank/DDBJ whole genome shotgun (WGS) entry which is preliminary data.</text>
</comment>
<proteinExistence type="predicted"/>
<evidence type="ECO:0000256" key="1">
    <source>
        <dbReference type="SAM" id="Phobius"/>
    </source>
</evidence>
<dbReference type="EMBL" id="QUMQ01000001">
    <property type="protein sequence ID" value="REF94748.1"/>
    <property type="molecule type" value="Genomic_DNA"/>
</dbReference>
<protein>
    <submittedName>
        <fullName evidence="2">Uncharacterized protein</fullName>
    </submittedName>
</protein>